<reference evidence="2 3" key="1">
    <citation type="submission" date="2024-05" db="EMBL/GenBank/DDBJ databases">
        <title>Genome sequencing and assembly of Indian major carp, Cirrhinus mrigala (Hamilton, 1822).</title>
        <authorList>
            <person name="Mohindra V."/>
            <person name="Chowdhury L.M."/>
            <person name="Lal K."/>
            <person name="Jena J.K."/>
        </authorList>
    </citation>
    <scope>NUCLEOTIDE SEQUENCE [LARGE SCALE GENOMIC DNA]</scope>
    <source>
        <strain evidence="2">CM1030</strain>
        <tissue evidence="2">Blood</tissue>
    </source>
</reference>
<proteinExistence type="predicted"/>
<name>A0ABD0RSA8_CIRMR</name>
<feature type="non-terminal residue" evidence="2">
    <location>
        <position position="79"/>
    </location>
</feature>
<accession>A0ABD0RSA8</accession>
<dbReference type="Proteomes" id="UP001529510">
    <property type="component" value="Unassembled WGS sequence"/>
</dbReference>
<evidence type="ECO:0000313" key="3">
    <source>
        <dbReference type="Proteomes" id="UP001529510"/>
    </source>
</evidence>
<dbReference type="EMBL" id="JAMKFB020000002">
    <property type="protein sequence ID" value="KAL0201419.1"/>
    <property type="molecule type" value="Genomic_DNA"/>
</dbReference>
<evidence type="ECO:0000256" key="1">
    <source>
        <dbReference type="SAM" id="Coils"/>
    </source>
</evidence>
<protein>
    <submittedName>
        <fullName evidence="2">Uncharacterized protein</fullName>
    </submittedName>
</protein>
<feature type="non-terminal residue" evidence="2">
    <location>
        <position position="1"/>
    </location>
</feature>
<comment type="caution">
    <text evidence="2">The sequence shown here is derived from an EMBL/GenBank/DDBJ whole genome shotgun (WGS) entry which is preliminary data.</text>
</comment>
<feature type="coiled-coil region" evidence="1">
    <location>
        <begin position="8"/>
        <end position="59"/>
    </location>
</feature>
<keyword evidence="1" id="KW-0175">Coiled coil</keyword>
<dbReference type="AlphaFoldDB" id="A0ABD0RSA8"/>
<organism evidence="2 3">
    <name type="scientific">Cirrhinus mrigala</name>
    <name type="common">Mrigala</name>
    <dbReference type="NCBI Taxonomy" id="683832"/>
    <lineage>
        <taxon>Eukaryota</taxon>
        <taxon>Metazoa</taxon>
        <taxon>Chordata</taxon>
        <taxon>Craniata</taxon>
        <taxon>Vertebrata</taxon>
        <taxon>Euteleostomi</taxon>
        <taxon>Actinopterygii</taxon>
        <taxon>Neopterygii</taxon>
        <taxon>Teleostei</taxon>
        <taxon>Ostariophysi</taxon>
        <taxon>Cypriniformes</taxon>
        <taxon>Cyprinidae</taxon>
        <taxon>Labeoninae</taxon>
        <taxon>Labeonini</taxon>
        <taxon>Cirrhinus</taxon>
    </lineage>
</organism>
<sequence>CSSTLTGCEELSQRLEQLQRILKAEPDEEDDEPLDIISVKDVDAAKVKIKLEQEEAEQEPKFFLGRCPSTQFIRDTAEQ</sequence>
<keyword evidence="3" id="KW-1185">Reference proteome</keyword>
<evidence type="ECO:0000313" key="2">
    <source>
        <dbReference type="EMBL" id="KAL0201419.1"/>
    </source>
</evidence>
<gene>
    <name evidence="2" type="ORF">M9458_004606</name>
</gene>